<organism evidence="1 2">
    <name type="scientific">Paractinoplanes tereljensis</name>
    <dbReference type="NCBI Taxonomy" id="571912"/>
    <lineage>
        <taxon>Bacteria</taxon>
        <taxon>Bacillati</taxon>
        <taxon>Actinomycetota</taxon>
        <taxon>Actinomycetes</taxon>
        <taxon>Micromonosporales</taxon>
        <taxon>Micromonosporaceae</taxon>
        <taxon>Paractinoplanes</taxon>
    </lineage>
</organism>
<dbReference type="AlphaFoldDB" id="A0A919NRS6"/>
<reference evidence="1" key="1">
    <citation type="submission" date="2021-01" db="EMBL/GenBank/DDBJ databases">
        <title>Whole genome shotgun sequence of Actinoplanes tereljensis NBRC 105297.</title>
        <authorList>
            <person name="Komaki H."/>
            <person name="Tamura T."/>
        </authorList>
    </citation>
    <scope>NUCLEOTIDE SEQUENCE</scope>
    <source>
        <strain evidence="1">NBRC 105297</strain>
    </source>
</reference>
<dbReference type="Gene3D" id="1.10.1510.20">
    <property type="entry name" value="Propanediol/glycerol dehydratase, small subunit"/>
    <property type="match status" value="1"/>
</dbReference>
<evidence type="ECO:0000313" key="2">
    <source>
        <dbReference type="Proteomes" id="UP000623608"/>
    </source>
</evidence>
<dbReference type="InterPro" id="IPR036091">
    <property type="entry name" value="Prodiol/glycerol_DeHase__sf_su"/>
</dbReference>
<protein>
    <submittedName>
        <fullName evidence="1">Glycerol dehydrogenase</fullName>
    </submittedName>
</protein>
<dbReference type="RefSeq" id="WP_239147773.1">
    <property type="nucleotide sequence ID" value="NZ_BOMY01000038.1"/>
</dbReference>
<dbReference type="Pfam" id="PF02287">
    <property type="entry name" value="Dehydratase_SU"/>
    <property type="match status" value="1"/>
</dbReference>
<accession>A0A919NRS6</accession>
<keyword evidence="2" id="KW-1185">Reference proteome</keyword>
<gene>
    <name evidence="1" type="ORF">Ate02nite_57850</name>
</gene>
<evidence type="ECO:0000313" key="1">
    <source>
        <dbReference type="EMBL" id="GIF23055.1"/>
    </source>
</evidence>
<sequence length="118" mass="12879">MSRAFSGKPADDLTIDALVRDELAPDDVRIHPDTLEAQAVVAERHGNPQLAANFRRAAELARFPESEILALYEALRPRRSTMDELDALADDLAARDAPRCAALVREAAAAYAARGLLR</sequence>
<comment type="caution">
    <text evidence="1">The sequence shown here is derived from an EMBL/GenBank/DDBJ whole genome shotgun (WGS) entry which is preliminary data.</text>
</comment>
<dbReference type="EMBL" id="BOMY01000038">
    <property type="protein sequence ID" value="GIF23055.1"/>
    <property type="molecule type" value="Genomic_DNA"/>
</dbReference>
<dbReference type="Proteomes" id="UP000623608">
    <property type="component" value="Unassembled WGS sequence"/>
</dbReference>
<dbReference type="InterPro" id="IPR003207">
    <property type="entry name" value="Ppandiol/glycerol_DeHydtase_su"/>
</dbReference>
<name>A0A919NRS6_9ACTN</name>
<proteinExistence type="predicted"/>
<dbReference type="SUPFAM" id="SSF47148">
    <property type="entry name" value="Diol dehydratase, gamma subunit"/>
    <property type="match status" value="1"/>
</dbReference>